<dbReference type="Proteomes" id="UP000197092">
    <property type="component" value="Plasmid unnamed"/>
</dbReference>
<dbReference type="PANTHER" id="PTHR33215">
    <property type="entry name" value="PROTEIN DISTAL ANTENNA"/>
    <property type="match status" value="1"/>
</dbReference>
<dbReference type="EMBL" id="CP018310">
    <property type="protein sequence ID" value="ASI93406.1"/>
    <property type="molecule type" value="Genomic_DNA"/>
</dbReference>
<dbReference type="AlphaFoldDB" id="A0AAN1KR85"/>
<dbReference type="GO" id="GO:0003677">
    <property type="term" value="F:DNA binding"/>
    <property type="evidence" value="ECO:0007669"/>
    <property type="project" value="InterPro"/>
</dbReference>
<dbReference type="Gene3D" id="1.10.10.60">
    <property type="entry name" value="Homeodomain-like"/>
    <property type="match status" value="1"/>
</dbReference>
<evidence type="ECO:0000313" key="3">
    <source>
        <dbReference type="EMBL" id="ASI93406.1"/>
    </source>
</evidence>
<gene>
    <name evidence="3" type="ORF">BSZ05_26510</name>
</gene>
<dbReference type="Pfam" id="PF01527">
    <property type="entry name" value="HTH_Tnp_1"/>
    <property type="match status" value="1"/>
</dbReference>
<dbReference type="InterPro" id="IPR051839">
    <property type="entry name" value="RD_transcriptional_regulator"/>
</dbReference>
<dbReference type="PANTHER" id="PTHR33215:SF13">
    <property type="entry name" value="PROTEIN DISTAL ANTENNA"/>
    <property type="match status" value="1"/>
</dbReference>
<name>A0AAN1KR85_9VIBR</name>
<geneLocation type="plasmid" evidence="3 4">
    <name>unnamed</name>
</geneLocation>
<evidence type="ECO:0000313" key="4">
    <source>
        <dbReference type="Proteomes" id="UP000197092"/>
    </source>
</evidence>
<comment type="similarity">
    <text evidence="1">Belongs to the transposase 8 family.</text>
</comment>
<keyword evidence="3" id="KW-0614">Plasmid</keyword>
<dbReference type="InterPro" id="IPR009057">
    <property type="entry name" value="Homeodomain-like_sf"/>
</dbReference>
<organism evidence="3 4">
    <name type="scientific">Vibrio mediterranei</name>
    <dbReference type="NCBI Taxonomy" id="689"/>
    <lineage>
        <taxon>Bacteria</taxon>
        <taxon>Pseudomonadati</taxon>
        <taxon>Pseudomonadota</taxon>
        <taxon>Gammaproteobacteria</taxon>
        <taxon>Vibrionales</taxon>
        <taxon>Vibrionaceae</taxon>
        <taxon>Vibrio</taxon>
    </lineage>
</organism>
<dbReference type="GO" id="GO:0006313">
    <property type="term" value="P:DNA transposition"/>
    <property type="evidence" value="ECO:0007669"/>
    <property type="project" value="InterPro"/>
</dbReference>
<dbReference type="InterPro" id="IPR002514">
    <property type="entry name" value="Transposase_8"/>
</dbReference>
<evidence type="ECO:0000256" key="1">
    <source>
        <dbReference type="ARBA" id="ARBA00009964"/>
    </source>
</evidence>
<evidence type="ECO:0000256" key="2">
    <source>
        <dbReference type="SAM" id="Coils"/>
    </source>
</evidence>
<dbReference type="GO" id="GO:0004803">
    <property type="term" value="F:transposase activity"/>
    <property type="evidence" value="ECO:0007669"/>
    <property type="project" value="InterPro"/>
</dbReference>
<accession>A0AAN1KR85</accession>
<dbReference type="SUPFAM" id="SSF46689">
    <property type="entry name" value="Homeodomain-like"/>
    <property type="match status" value="1"/>
</dbReference>
<sequence>MDKIVHYATTEFKEEAVALVREQGYTVTEAAEAVGVSTTLLHKWKAKLEAQLESEELSDEEYEELKQLRKEVKQLRMEKEILKKASAFFAKEMK</sequence>
<keyword evidence="2" id="KW-0175">Coiled coil</keyword>
<feature type="coiled-coil region" evidence="2">
    <location>
        <begin position="45"/>
        <end position="85"/>
    </location>
</feature>
<dbReference type="KEGG" id="vsh:BSZ05_26510"/>
<proteinExistence type="inferred from homology"/>
<protein>
    <submittedName>
        <fullName evidence="3">Transposase</fullName>
    </submittedName>
</protein>
<reference evidence="4" key="1">
    <citation type="submission" date="2016-12" db="EMBL/GenBank/DDBJ databases">
        <title>Comparative genomic analysis reveals the diversity, evolution, and environmental adaptation strategies of the genus Vibrio.</title>
        <authorList>
            <person name="Lin H."/>
            <person name="Wang X."/>
            <person name="Zhang X.-H."/>
        </authorList>
    </citation>
    <scope>NUCLEOTIDE SEQUENCE [LARGE SCALE GENOMIC DNA]</scope>
    <source>
        <strain evidence="4">QT6D1</strain>
        <plasmid evidence="4">unnamed</plasmid>
    </source>
</reference>